<evidence type="ECO:0000313" key="1">
    <source>
        <dbReference type="EMBL" id="KAH9302733.1"/>
    </source>
</evidence>
<reference evidence="1 2" key="1">
    <citation type="journal article" date="2021" name="Nat. Plants">
        <title>The Taxus genome provides insights into paclitaxel biosynthesis.</title>
        <authorList>
            <person name="Xiong X."/>
            <person name="Gou J."/>
            <person name="Liao Q."/>
            <person name="Li Y."/>
            <person name="Zhou Q."/>
            <person name="Bi G."/>
            <person name="Li C."/>
            <person name="Du R."/>
            <person name="Wang X."/>
            <person name="Sun T."/>
            <person name="Guo L."/>
            <person name="Liang H."/>
            <person name="Lu P."/>
            <person name="Wu Y."/>
            <person name="Zhang Z."/>
            <person name="Ro D.K."/>
            <person name="Shang Y."/>
            <person name="Huang S."/>
            <person name="Yan J."/>
        </authorList>
    </citation>
    <scope>NUCLEOTIDE SEQUENCE [LARGE SCALE GENOMIC DNA]</scope>
    <source>
        <strain evidence="1">Ta-2019</strain>
    </source>
</reference>
<dbReference type="Proteomes" id="UP000824469">
    <property type="component" value="Unassembled WGS sequence"/>
</dbReference>
<keyword evidence="2" id="KW-1185">Reference proteome</keyword>
<accession>A0AA38CU14</accession>
<gene>
    <name evidence="1" type="ORF">KI387_014316</name>
</gene>
<comment type="caution">
    <text evidence="1">The sequence shown here is derived from an EMBL/GenBank/DDBJ whole genome shotgun (WGS) entry which is preliminary data.</text>
</comment>
<feature type="non-terminal residue" evidence="1">
    <location>
        <position position="86"/>
    </location>
</feature>
<dbReference type="AlphaFoldDB" id="A0AA38CU14"/>
<name>A0AA38CU14_TAXCH</name>
<sequence>MRQRRAHSPVVISFHAPKGARFPLSTAVSMRHFKVGGALMTKFSIYTRARRVISLHFVKARDRSRLSTLLCHYLACGPASDFNIYL</sequence>
<evidence type="ECO:0000313" key="2">
    <source>
        <dbReference type="Proteomes" id="UP000824469"/>
    </source>
</evidence>
<protein>
    <submittedName>
        <fullName evidence="1">Uncharacterized protein</fullName>
    </submittedName>
</protein>
<proteinExistence type="predicted"/>
<dbReference type="EMBL" id="JAHRHJ020000009">
    <property type="protein sequence ID" value="KAH9302733.1"/>
    <property type="molecule type" value="Genomic_DNA"/>
</dbReference>
<organism evidence="1 2">
    <name type="scientific">Taxus chinensis</name>
    <name type="common">Chinese yew</name>
    <name type="synonym">Taxus wallichiana var. chinensis</name>
    <dbReference type="NCBI Taxonomy" id="29808"/>
    <lineage>
        <taxon>Eukaryota</taxon>
        <taxon>Viridiplantae</taxon>
        <taxon>Streptophyta</taxon>
        <taxon>Embryophyta</taxon>
        <taxon>Tracheophyta</taxon>
        <taxon>Spermatophyta</taxon>
        <taxon>Pinopsida</taxon>
        <taxon>Pinidae</taxon>
        <taxon>Conifers II</taxon>
        <taxon>Cupressales</taxon>
        <taxon>Taxaceae</taxon>
        <taxon>Taxus</taxon>
    </lineage>
</organism>